<dbReference type="EMBL" id="BGZK01001074">
    <property type="protein sequence ID" value="GBP70451.1"/>
    <property type="molecule type" value="Genomic_DNA"/>
</dbReference>
<organism evidence="2 3">
    <name type="scientific">Eumeta variegata</name>
    <name type="common">Bagworm moth</name>
    <name type="synonym">Eumeta japonica</name>
    <dbReference type="NCBI Taxonomy" id="151549"/>
    <lineage>
        <taxon>Eukaryota</taxon>
        <taxon>Metazoa</taxon>
        <taxon>Ecdysozoa</taxon>
        <taxon>Arthropoda</taxon>
        <taxon>Hexapoda</taxon>
        <taxon>Insecta</taxon>
        <taxon>Pterygota</taxon>
        <taxon>Neoptera</taxon>
        <taxon>Endopterygota</taxon>
        <taxon>Lepidoptera</taxon>
        <taxon>Glossata</taxon>
        <taxon>Ditrysia</taxon>
        <taxon>Tineoidea</taxon>
        <taxon>Psychidae</taxon>
        <taxon>Oiketicinae</taxon>
        <taxon>Eumeta</taxon>
    </lineage>
</organism>
<dbReference type="AlphaFoldDB" id="A0A4C1Y2K9"/>
<evidence type="ECO:0000313" key="2">
    <source>
        <dbReference type="EMBL" id="GBP70451.1"/>
    </source>
</evidence>
<evidence type="ECO:0000256" key="1">
    <source>
        <dbReference type="SAM" id="MobiDB-lite"/>
    </source>
</evidence>
<proteinExistence type="predicted"/>
<reference evidence="2 3" key="1">
    <citation type="journal article" date="2019" name="Commun. Biol.">
        <title>The bagworm genome reveals a unique fibroin gene that provides high tensile strength.</title>
        <authorList>
            <person name="Kono N."/>
            <person name="Nakamura H."/>
            <person name="Ohtoshi R."/>
            <person name="Tomita M."/>
            <person name="Numata K."/>
            <person name="Arakawa K."/>
        </authorList>
    </citation>
    <scope>NUCLEOTIDE SEQUENCE [LARGE SCALE GENOMIC DNA]</scope>
</reference>
<protein>
    <submittedName>
        <fullName evidence="2">Uncharacterized protein</fullName>
    </submittedName>
</protein>
<dbReference type="Proteomes" id="UP000299102">
    <property type="component" value="Unassembled WGS sequence"/>
</dbReference>
<name>A0A4C1Y2K9_EUMVA</name>
<sequence length="113" mass="12275">MGTNREWCDLKEDVVTRVEKEGQSRDIDIGGPHDIGSPTADGSHSRASDSGARHGTARNRCPNGTTSNRGGRGLRAAAESMEKKLEEEEGKHPTAEGETRLVRPPHWSTSSRI</sequence>
<gene>
    <name evidence="2" type="ORF">EVAR_41597_1</name>
</gene>
<comment type="caution">
    <text evidence="2">The sequence shown here is derived from an EMBL/GenBank/DDBJ whole genome shotgun (WGS) entry which is preliminary data.</text>
</comment>
<evidence type="ECO:0000313" key="3">
    <source>
        <dbReference type="Proteomes" id="UP000299102"/>
    </source>
</evidence>
<feature type="compositionally biased region" description="Basic and acidic residues" evidence="1">
    <location>
        <begin position="80"/>
        <end position="101"/>
    </location>
</feature>
<accession>A0A4C1Y2K9</accession>
<feature type="region of interest" description="Disordered" evidence="1">
    <location>
        <begin position="18"/>
        <end position="113"/>
    </location>
</feature>
<feature type="compositionally biased region" description="Basic and acidic residues" evidence="1">
    <location>
        <begin position="18"/>
        <end position="28"/>
    </location>
</feature>
<keyword evidence="3" id="KW-1185">Reference proteome</keyword>